<dbReference type="PANTHER" id="PTHR35145">
    <property type="entry name" value="CYTOPLASMIC PROTEIN-RELATED"/>
    <property type="match status" value="1"/>
</dbReference>
<dbReference type="Gene3D" id="3.90.1150.30">
    <property type="match status" value="1"/>
</dbReference>
<gene>
    <name evidence="1" type="ORF">MNBD_GAMMA05-2009</name>
</gene>
<dbReference type="Pfam" id="PF04237">
    <property type="entry name" value="YjbR"/>
    <property type="match status" value="1"/>
</dbReference>
<dbReference type="InterPro" id="IPR007351">
    <property type="entry name" value="YjbR"/>
</dbReference>
<accession>A0A3B0W7R4</accession>
<organism evidence="1">
    <name type="scientific">hydrothermal vent metagenome</name>
    <dbReference type="NCBI Taxonomy" id="652676"/>
    <lineage>
        <taxon>unclassified sequences</taxon>
        <taxon>metagenomes</taxon>
        <taxon>ecological metagenomes</taxon>
    </lineage>
</organism>
<dbReference type="PANTHER" id="PTHR35145:SF1">
    <property type="entry name" value="CYTOPLASMIC PROTEIN"/>
    <property type="match status" value="1"/>
</dbReference>
<dbReference type="AlphaFoldDB" id="A0A3B0W7R4"/>
<dbReference type="InterPro" id="IPR038056">
    <property type="entry name" value="YjbR-like_sf"/>
</dbReference>
<dbReference type="SUPFAM" id="SSF142906">
    <property type="entry name" value="YjbR-like"/>
    <property type="match status" value="1"/>
</dbReference>
<reference evidence="1" key="1">
    <citation type="submission" date="2018-06" db="EMBL/GenBank/DDBJ databases">
        <authorList>
            <person name="Zhirakovskaya E."/>
        </authorList>
    </citation>
    <scope>NUCLEOTIDE SEQUENCE</scope>
</reference>
<evidence type="ECO:0000313" key="1">
    <source>
        <dbReference type="EMBL" id="VAW51938.1"/>
    </source>
</evidence>
<dbReference type="EMBL" id="UOFE01000023">
    <property type="protein sequence ID" value="VAW51938.1"/>
    <property type="molecule type" value="Genomic_DNA"/>
</dbReference>
<protein>
    <submittedName>
        <fullName evidence="1">Mll3428 protein</fullName>
    </submittedName>
</protein>
<sequence>MTYKKFNDFCRSLLATSYVMQWGESHVWKVGGKVFAIGGWENSDKPAFTFKTSESDFLFLSDEPGYRPAPYFASRGMKWIQQFDVPDTEDEELIYYLKESHHIVSLGLTKKKQKKLGINQN</sequence>
<name>A0A3B0W7R4_9ZZZZ</name>
<proteinExistence type="predicted"/>
<dbReference type="InterPro" id="IPR058532">
    <property type="entry name" value="YjbR/MT2646/Rv2570-like"/>
</dbReference>